<evidence type="ECO:0000256" key="1">
    <source>
        <dbReference type="SAM" id="Phobius"/>
    </source>
</evidence>
<dbReference type="EMBL" id="CAJZBQ010000047">
    <property type="protein sequence ID" value="CAG9329079.1"/>
    <property type="molecule type" value="Genomic_DNA"/>
</dbReference>
<accession>A0AAU9JVE2</accession>
<keyword evidence="1" id="KW-0812">Transmembrane</keyword>
<sequence>MGFLSFLDKVFAKTEKVGFKVANVTHKVVVTGLFLTFLYGTYGLARDYRAYFLMRRDPKYKEYLLKREEFIRKAVEARNDEENKAKSNI</sequence>
<keyword evidence="1" id="KW-0472">Membrane</keyword>
<protein>
    <submittedName>
        <fullName evidence="2">Uncharacterized protein</fullName>
    </submittedName>
</protein>
<proteinExistence type="predicted"/>
<dbReference type="Proteomes" id="UP001162131">
    <property type="component" value="Unassembled WGS sequence"/>
</dbReference>
<feature type="transmembrane region" description="Helical" evidence="1">
    <location>
        <begin position="28"/>
        <end position="45"/>
    </location>
</feature>
<gene>
    <name evidence="2" type="ORF">BSTOLATCC_MIC47913</name>
</gene>
<name>A0AAU9JVE2_9CILI</name>
<comment type="caution">
    <text evidence="2">The sequence shown here is derived from an EMBL/GenBank/DDBJ whole genome shotgun (WGS) entry which is preliminary data.</text>
</comment>
<keyword evidence="3" id="KW-1185">Reference proteome</keyword>
<keyword evidence="1" id="KW-1133">Transmembrane helix</keyword>
<evidence type="ECO:0000313" key="2">
    <source>
        <dbReference type="EMBL" id="CAG9329079.1"/>
    </source>
</evidence>
<organism evidence="2 3">
    <name type="scientific">Blepharisma stoltei</name>
    <dbReference type="NCBI Taxonomy" id="1481888"/>
    <lineage>
        <taxon>Eukaryota</taxon>
        <taxon>Sar</taxon>
        <taxon>Alveolata</taxon>
        <taxon>Ciliophora</taxon>
        <taxon>Postciliodesmatophora</taxon>
        <taxon>Heterotrichea</taxon>
        <taxon>Heterotrichida</taxon>
        <taxon>Blepharismidae</taxon>
        <taxon>Blepharisma</taxon>
    </lineage>
</organism>
<reference evidence="2" key="1">
    <citation type="submission" date="2021-09" db="EMBL/GenBank/DDBJ databases">
        <authorList>
            <consortium name="AG Swart"/>
            <person name="Singh M."/>
            <person name="Singh A."/>
            <person name="Seah K."/>
            <person name="Emmerich C."/>
        </authorList>
    </citation>
    <scope>NUCLEOTIDE SEQUENCE</scope>
    <source>
        <strain evidence="2">ATCC30299</strain>
    </source>
</reference>
<dbReference type="AlphaFoldDB" id="A0AAU9JVE2"/>
<evidence type="ECO:0000313" key="3">
    <source>
        <dbReference type="Proteomes" id="UP001162131"/>
    </source>
</evidence>